<dbReference type="PANTHER" id="PTHR37162">
    <property type="entry name" value="HAT FAMILY DIMERISATION DOMAINCONTAINING PROTEIN-RELATED"/>
    <property type="match status" value="1"/>
</dbReference>
<evidence type="ECO:0000313" key="1">
    <source>
        <dbReference type="EMBL" id="KAL1277285.1"/>
    </source>
</evidence>
<keyword evidence="2" id="KW-1185">Reference proteome</keyword>
<sequence>MDRILNVLVRFFDEDMGKVVTQHLGSRKVNIADASTVTNSMADILQSYNLNWNQVVSVLLDNCSVMRGKQSGVETQIRKENPCLLDICGDTVHMVSNAAKAL</sequence>
<dbReference type="PANTHER" id="PTHR37162:SF1">
    <property type="entry name" value="BED-TYPE DOMAIN-CONTAINING PROTEIN"/>
    <property type="match status" value="1"/>
</dbReference>
<comment type="caution">
    <text evidence="1">The sequence shown here is derived from an EMBL/GenBank/DDBJ whole genome shotgun (WGS) entry which is preliminary data.</text>
</comment>
<accession>A0ABR3NL24</accession>
<proteinExistence type="predicted"/>
<gene>
    <name evidence="1" type="ORF">QQF64_023958</name>
</gene>
<evidence type="ECO:0000313" key="2">
    <source>
        <dbReference type="Proteomes" id="UP001558613"/>
    </source>
</evidence>
<dbReference type="Proteomes" id="UP001558613">
    <property type="component" value="Unassembled WGS sequence"/>
</dbReference>
<dbReference type="EMBL" id="JAYMGO010000003">
    <property type="protein sequence ID" value="KAL1277285.1"/>
    <property type="molecule type" value="Genomic_DNA"/>
</dbReference>
<evidence type="ECO:0008006" key="3">
    <source>
        <dbReference type="Google" id="ProtNLM"/>
    </source>
</evidence>
<name>A0ABR3NL24_9TELE</name>
<reference evidence="1 2" key="1">
    <citation type="submission" date="2023-09" db="EMBL/GenBank/DDBJ databases">
        <authorList>
            <person name="Wang M."/>
        </authorList>
    </citation>
    <scope>NUCLEOTIDE SEQUENCE [LARGE SCALE GENOMIC DNA]</scope>
    <source>
        <strain evidence="1">GT-2023</strain>
        <tissue evidence="1">Liver</tissue>
    </source>
</reference>
<organism evidence="1 2">
    <name type="scientific">Cirrhinus molitorella</name>
    <name type="common">mud carp</name>
    <dbReference type="NCBI Taxonomy" id="172907"/>
    <lineage>
        <taxon>Eukaryota</taxon>
        <taxon>Metazoa</taxon>
        <taxon>Chordata</taxon>
        <taxon>Craniata</taxon>
        <taxon>Vertebrata</taxon>
        <taxon>Euteleostomi</taxon>
        <taxon>Actinopterygii</taxon>
        <taxon>Neopterygii</taxon>
        <taxon>Teleostei</taxon>
        <taxon>Ostariophysi</taxon>
        <taxon>Cypriniformes</taxon>
        <taxon>Cyprinidae</taxon>
        <taxon>Labeoninae</taxon>
        <taxon>Labeonini</taxon>
        <taxon>Cirrhinus</taxon>
    </lineage>
</organism>
<protein>
    <recommendedName>
        <fullName evidence="3">DUF4371 domain-containing protein</fullName>
    </recommendedName>
</protein>